<organism evidence="2 3">
    <name type="scientific">Candidatus Buchananbacteria bacterium RIFCSPHIGHO2_01_FULL_47_11b</name>
    <dbReference type="NCBI Taxonomy" id="1797537"/>
    <lineage>
        <taxon>Bacteria</taxon>
        <taxon>Candidatus Buchananiibacteriota</taxon>
    </lineage>
</organism>
<feature type="transmembrane region" description="Helical" evidence="1">
    <location>
        <begin position="179"/>
        <end position="199"/>
    </location>
</feature>
<comment type="caution">
    <text evidence="2">The sequence shown here is derived from an EMBL/GenBank/DDBJ whole genome shotgun (WGS) entry which is preliminary data.</text>
</comment>
<dbReference type="AlphaFoldDB" id="A0A1G1Y1Y1"/>
<proteinExistence type="predicted"/>
<feature type="transmembrane region" description="Helical" evidence="1">
    <location>
        <begin position="364"/>
        <end position="382"/>
    </location>
</feature>
<evidence type="ECO:0008006" key="4">
    <source>
        <dbReference type="Google" id="ProtNLM"/>
    </source>
</evidence>
<accession>A0A1G1Y1Y1</accession>
<evidence type="ECO:0000313" key="3">
    <source>
        <dbReference type="Proteomes" id="UP000178385"/>
    </source>
</evidence>
<feature type="transmembrane region" description="Helical" evidence="1">
    <location>
        <begin position="341"/>
        <end position="357"/>
    </location>
</feature>
<gene>
    <name evidence="2" type="ORF">A2840_02490</name>
</gene>
<feature type="transmembrane region" description="Helical" evidence="1">
    <location>
        <begin position="312"/>
        <end position="329"/>
    </location>
</feature>
<name>A0A1G1Y1Y1_9BACT</name>
<sequence length="500" mass="56992">MNRRDIMIFVLILILAVFLRFFRLDSLPIGLTWDEAAIGYSGFGIMSVHRDEWLNKMPIVFKSFGDYKAAVAIYADAITTWIFGLDTFGIRFPMAAAGVITTVTSYWLGLFLFKEKKYAFLLMGLLAVSPLNIHYSRMAFESGIAVMLVTIGFTLLFYAQKKAVLYFPAAFSLVLSFYAYHSTKIGVPLFLFVYVLAFWKIIKKQIGIIGLAGLFGAALLFPLVKEMMYGNAAARFAMTSVISTPAGLKPLPEVLSIIGENYAKHFNLSFLLQGKTPIYRHGNNVFGILSLVEFVLMCAGIISCMQKETRKKFWWIPIFILVAIFPAAISDDAPHSNRVHIIIPWIQVLAVMGYIYVEKFFPKKAFLFGVVTLLLIQTAWYARIYQRVYTYDNARDFQYGYKEAVLYAKSQEGKVDKILLTSAYGQPYIYVLLYKKLTPIEYQQGALANYEIRDLKWEQDKNRKNVLIIGTPWEIPANADHIVKEIYYPDGEVAFRIVEQ</sequence>
<keyword evidence="1" id="KW-0472">Membrane</keyword>
<protein>
    <recommendedName>
        <fullName evidence="4">Glycosyltransferase RgtA/B/C/D-like domain-containing protein</fullName>
    </recommendedName>
</protein>
<feature type="transmembrane region" description="Helical" evidence="1">
    <location>
        <begin position="6"/>
        <end position="22"/>
    </location>
</feature>
<feature type="transmembrane region" description="Helical" evidence="1">
    <location>
        <begin position="142"/>
        <end position="159"/>
    </location>
</feature>
<reference evidence="2 3" key="1">
    <citation type="journal article" date="2016" name="Nat. Commun.">
        <title>Thousands of microbial genomes shed light on interconnected biogeochemical processes in an aquifer system.</title>
        <authorList>
            <person name="Anantharaman K."/>
            <person name="Brown C.T."/>
            <person name="Hug L.A."/>
            <person name="Sharon I."/>
            <person name="Castelle C.J."/>
            <person name="Probst A.J."/>
            <person name="Thomas B.C."/>
            <person name="Singh A."/>
            <person name="Wilkins M.J."/>
            <person name="Karaoz U."/>
            <person name="Brodie E.L."/>
            <person name="Williams K.H."/>
            <person name="Hubbard S.S."/>
            <person name="Banfield J.F."/>
        </authorList>
    </citation>
    <scope>NUCLEOTIDE SEQUENCE [LARGE SCALE GENOMIC DNA]</scope>
</reference>
<dbReference type="EMBL" id="MHIG01000035">
    <property type="protein sequence ID" value="OGY46184.1"/>
    <property type="molecule type" value="Genomic_DNA"/>
</dbReference>
<feature type="transmembrane region" description="Helical" evidence="1">
    <location>
        <begin position="92"/>
        <end position="112"/>
    </location>
</feature>
<evidence type="ECO:0000313" key="2">
    <source>
        <dbReference type="EMBL" id="OGY46184.1"/>
    </source>
</evidence>
<feature type="transmembrane region" description="Helical" evidence="1">
    <location>
        <begin position="118"/>
        <end position="135"/>
    </location>
</feature>
<feature type="transmembrane region" description="Helical" evidence="1">
    <location>
        <begin position="206"/>
        <end position="224"/>
    </location>
</feature>
<keyword evidence="1" id="KW-0812">Transmembrane</keyword>
<dbReference type="Proteomes" id="UP000178385">
    <property type="component" value="Unassembled WGS sequence"/>
</dbReference>
<evidence type="ECO:0000256" key="1">
    <source>
        <dbReference type="SAM" id="Phobius"/>
    </source>
</evidence>
<feature type="transmembrane region" description="Helical" evidence="1">
    <location>
        <begin position="285"/>
        <end position="305"/>
    </location>
</feature>
<keyword evidence="1" id="KW-1133">Transmembrane helix</keyword>